<dbReference type="KEGG" id="saca:FFV09_16030"/>
<dbReference type="OrthoDB" id="2678780at2"/>
<name>A0A4Y6V181_SACBS</name>
<proteinExistence type="predicted"/>
<gene>
    <name evidence="1" type="ORF">FFV09_16030</name>
</gene>
<sequence length="101" mass="11535">MIKSGGVDSEVIAAHLKEALEQNRLLLTERAERDMERAHFDDEMLSEFLRTPRRIDKYEGRRDNGCSYILYGVRTTRAVVSVHDGYVTLVCLKHNPFPAVG</sequence>
<evidence type="ECO:0008006" key="3">
    <source>
        <dbReference type="Google" id="ProtNLM"/>
    </source>
</evidence>
<keyword evidence="2" id="KW-1185">Reference proteome</keyword>
<dbReference type="EMBL" id="CP041217">
    <property type="protein sequence ID" value="QDH22217.1"/>
    <property type="molecule type" value="Genomic_DNA"/>
</dbReference>
<reference evidence="1 2" key="1">
    <citation type="submission" date="2019-06" db="EMBL/GenBank/DDBJ databases">
        <title>Saccharibacillus brassicae sp. nov., an endophytic bacterium isolated from Chinese cabbage seeds (Brassica pekinensis).</title>
        <authorList>
            <person name="Jiang L."/>
            <person name="Lee J."/>
            <person name="Kim S.W."/>
        </authorList>
    </citation>
    <scope>NUCLEOTIDE SEQUENCE [LARGE SCALE GENOMIC DNA]</scope>
    <source>
        <strain evidence="2">KCTC 43072 / ATSA2</strain>
    </source>
</reference>
<dbReference type="Proteomes" id="UP000316968">
    <property type="component" value="Chromosome"/>
</dbReference>
<evidence type="ECO:0000313" key="2">
    <source>
        <dbReference type="Proteomes" id="UP000316968"/>
    </source>
</evidence>
<protein>
    <recommendedName>
        <fullName evidence="3">DUF4258 domain-containing protein</fullName>
    </recommendedName>
</protein>
<dbReference type="AlphaFoldDB" id="A0A4Y6V181"/>
<dbReference type="RefSeq" id="WP_141448761.1">
    <property type="nucleotide sequence ID" value="NZ_CBCSAZ010000005.1"/>
</dbReference>
<accession>A0A4Y6V181</accession>
<organism evidence="1 2">
    <name type="scientific">Saccharibacillus brassicae</name>
    <dbReference type="NCBI Taxonomy" id="2583377"/>
    <lineage>
        <taxon>Bacteria</taxon>
        <taxon>Bacillati</taxon>
        <taxon>Bacillota</taxon>
        <taxon>Bacilli</taxon>
        <taxon>Bacillales</taxon>
        <taxon>Paenibacillaceae</taxon>
        <taxon>Saccharibacillus</taxon>
    </lineage>
</organism>
<evidence type="ECO:0000313" key="1">
    <source>
        <dbReference type="EMBL" id="QDH22217.1"/>
    </source>
</evidence>